<dbReference type="EMBL" id="WSZK01000038">
    <property type="protein sequence ID" value="MWG36636.1"/>
    <property type="molecule type" value="Genomic_DNA"/>
</dbReference>
<reference evidence="1 2" key="1">
    <citation type="submission" date="2019-12" db="EMBL/GenBank/DDBJ databases">
        <title>Halocatena pleomorpha gen. nov. sp. nov., an extremely halophilic archaeon of family Halobacteriaceae isolated from saltpan soil.</title>
        <authorList>
            <person name="Pal Y."/>
            <person name="Verma A."/>
            <person name="Krishnamurthi S."/>
            <person name="Kumar P."/>
        </authorList>
    </citation>
    <scope>NUCLEOTIDE SEQUENCE [LARGE SCALE GENOMIC DNA]</scope>
    <source>
        <strain evidence="1 2">JCM 16495</strain>
    </source>
</reference>
<dbReference type="Proteomes" id="UP000451471">
    <property type="component" value="Unassembled WGS sequence"/>
</dbReference>
<sequence>MRTPPGRRPAGVGFFYVRASAGVFEGLGADVETRFYDGLGHAITTDELVRIDELVGAVAGGSG</sequence>
<evidence type="ECO:0008006" key="3">
    <source>
        <dbReference type="Google" id="ProtNLM"/>
    </source>
</evidence>
<comment type="caution">
    <text evidence="1">The sequence shown here is derived from an EMBL/GenBank/DDBJ whole genome shotgun (WGS) entry which is preliminary data.</text>
</comment>
<gene>
    <name evidence="1" type="ORF">GQS65_19460</name>
</gene>
<accession>A0A6B0GNX9</accession>
<organism evidence="1 2">
    <name type="scientific">Halomarina oriensis</name>
    <dbReference type="NCBI Taxonomy" id="671145"/>
    <lineage>
        <taxon>Archaea</taxon>
        <taxon>Methanobacteriati</taxon>
        <taxon>Methanobacteriota</taxon>
        <taxon>Stenosarchaea group</taxon>
        <taxon>Halobacteria</taxon>
        <taxon>Halobacteriales</taxon>
        <taxon>Natronomonadaceae</taxon>
        <taxon>Halomarina</taxon>
    </lineage>
</organism>
<dbReference type="AlphaFoldDB" id="A0A6B0GNX9"/>
<evidence type="ECO:0000313" key="1">
    <source>
        <dbReference type="EMBL" id="MWG36636.1"/>
    </source>
</evidence>
<keyword evidence="2" id="KW-1185">Reference proteome</keyword>
<evidence type="ECO:0000313" key="2">
    <source>
        <dbReference type="Proteomes" id="UP000451471"/>
    </source>
</evidence>
<protein>
    <recommendedName>
        <fullName evidence="3">Phospholipase/carboxylesterase/thioesterase domain-containing protein</fullName>
    </recommendedName>
</protein>
<proteinExistence type="predicted"/>
<name>A0A6B0GNX9_9EURY</name>
<dbReference type="RefSeq" id="WP_158206289.1">
    <property type="nucleotide sequence ID" value="NZ_WSZK01000038.1"/>
</dbReference>